<feature type="transmembrane region" description="Helical" evidence="10">
    <location>
        <begin position="195"/>
        <end position="215"/>
    </location>
</feature>
<keyword evidence="4 8" id="KW-0812">Transmembrane</keyword>
<dbReference type="SUPFAM" id="SSF103506">
    <property type="entry name" value="Mitochondrial carrier"/>
    <property type="match status" value="1"/>
</dbReference>
<dbReference type="PANTHER" id="PTHR45667">
    <property type="entry name" value="S-ADENOSYLMETHIONINE MITOCHONDRIAL CARRIER PROTEIN"/>
    <property type="match status" value="1"/>
</dbReference>
<feature type="repeat" description="Solcar" evidence="8">
    <location>
        <begin position="102"/>
        <end position="184"/>
    </location>
</feature>
<dbReference type="InParanoid" id="A0A0V0QFY9"/>
<feature type="repeat" description="Solcar" evidence="8">
    <location>
        <begin position="12"/>
        <end position="88"/>
    </location>
</feature>
<keyword evidence="7 8" id="KW-0472">Membrane</keyword>
<reference evidence="11 12" key="1">
    <citation type="journal article" date="2015" name="Sci. Rep.">
        <title>Genome of the facultative scuticociliatosis pathogen Pseudocohnilembus persalinus provides insight into its virulence through horizontal gene transfer.</title>
        <authorList>
            <person name="Xiong J."/>
            <person name="Wang G."/>
            <person name="Cheng J."/>
            <person name="Tian M."/>
            <person name="Pan X."/>
            <person name="Warren A."/>
            <person name="Jiang C."/>
            <person name="Yuan D."/>
            <person name="Miao W."/>
        </authorList>
    </citation>
    <scope>NUCLEOTIDE SEQUENCE [LARGE SCALE GENOMIC DNA]</scope>
    <source>
        <strain evidence="11">36N120E</strain>
    </source>
</reference>
<evidence type="ECO:0000256" key="10">
    <source>
        <dbReference type="SAM" id="Phobius"/>
    </source>
</evidence>
<comment type="similarity">
    <text evidence="2 9">Belongs to the mitochondrial carrier (TC 2.A.29) family.</text>
</comment>
<keyword evidence="5" id="KW-0677">Repeat</keyword>
<keyword evidence="3 9" id="KW-0813">Transport</keyword>
<protein>
    <submittedName>
        <fullName evidence="11">Mitochondrial carrier domain</fullName>
    </submittedName>
</protein>
<dbReference type="InterPro" id="IPR023395">
    <property type="entry name" value="MCP_dom_sf"/>
</dbReference>
<dbReference type="OMA" id="DIWIAGA"/>
<feature type="transmembrane region" description="Helical" evidence="10">
    <location>
        <begin position="64"/>
        <end position="82"/>
    </location>
</feature>
<evidence type="ECO:0000256" key="2">
    <source>
        <dbReference type="ARBA" id="ARBA00006375"/>
    </source>
</evidence>
<accession>A0A0V0QFY9</accession>
<evidence type="ECO:0000313" key="12">
    <source>
        <dbReference type="Proteomes" id="UP000054937"/>
    </source>
</evidence>
<dbReference type="Pfam" id="PF00153">
    <property type="entry name" value="Mito_carr"/>
    <property type="match status" value="3"/>
</dbReference>
<gene>
    <name evidence="11" type="ORF">PPERSA_08240</name>
</gene>
<keyword evidence="12" id="KW-1185">Reference proteome</keyword>
<dbReference type="InterPro" id="IPR018108">
    <property type="entry name" value="MCP_transmembrane"/>
</dbReference>
<evidence type="ECO:0000256" key="9">
    <source>
        <dbReference type="RuleBase" id="RU000488"/>
    </source>
</evidence>
<dbReference type="PROSITE" id="PS50920">
    <property type="entry name" value="SOLCAR"/>
    <property type="match status" value="3"/>
</dbReference>
<dbReference type="PRINTS" id="PR00926">
    <property type="entry name" value="MITOCARRIER"/>
</dbReference>
<evidence type="ECO:0000256" key="7">
    <source>
        <dbReference type="ARBA" id="ARBA00023136"/>
    </source>
</evidence>
<dbReference type="EMBL" id="LDAU01000176">
    <property type="protein sequence ID" value="KRX01139.1"/>
    <property type="molecule type" value="Genomic_DNA"/>
</dbReference>
<feature type="repeat" description="Solcar" evidence="8">
    <location>
        <begin position="189"/>
        <end position="274"/>
    </location>
</feature>
<dbReference type="FunCoup" id="A0A0V0QFY9">
    <property type="interactions" value="303"/>
</dbReference>
<evidence type="ECO:0000256" key="3">
    <source>
        <dbReference type="ARBA" id="ARBA00022448"/>
    </source>
</evidence>
<sequence length="282" mass="32374">MSEQSLQVKQQTSVFISALAGGVAGVIVDCVYYPFETIKTRIQASNKKVDYSKQAKDLNKYKGFSMQLFSSFPFAFSYFYTYDFIKCFLKKNHNQKDNLDAKQNLINFIAASSAETVANTFRTPFEVVKQQQQVGHDNLVRHTINEIYKTKGIRGFYAGFGVLLFRDIPFSAIQLPLYEIMKKGKQIDLTLFESVYSGAVAAAVAAFLTTPMDVVKSKMMTQRDNYYKNSFHCTRVVFQEEGIQAFFKGAVYRTLPMCFTGTIFFTVWEQAKNFFYRLQNKH</sequence>
<name>A0A0V0QFY9_PSEPJ</name>
<dbReference type="AlphaFoldDB" id="A0A0V0QFY9"/>
<dbReference type="InterPro" id="IPR002067">
    <property type="entry name" value="MCP"/>
</dbReference>
<comment type="caution">
    <text evidence="11">The sequence shown here is derived from an EMBL/GenBank/DDBJ whole genome shotgun (WGS) entry which is preliminary data.</text>
</comment>
<keyword evidence="6 10" id="KW-1133">Transmembrane helix</keyword>
<evidence type="ECO:0000256" key="4">
    <source>
        <dbReference type="ARBA" id="ARBA00022692"/>
    </source>
</evidence>
<dbReference type="OrthoDB" id="276989at2759"/>
<comment type="subcellular location">
    <subcellularLocation>
        <location evidence="1">Membrane</location>
        <topology evidence="1">Multi-pass membrane protein</topology>
    </subcellularLocation>
</comment>
<evidence type="ECO:0000256" key="6">
    <source>
        <dbReference type="ARBA" id="ARBA00022989"/>
    </source>
</evidence>
<dbReference type="GO" id="GO:0016020">
    <property type="term" value="C:membrane"/>
    <property type="evidence" value="ECO:0007669"/>
    <property type="project" value="UniProtKB-SubCell"/>
</dbReference>
<evidence type="ECO:0000256" key="1">
    <source>
        <dbReference type="ARBA" id="ARBA00004141"/>
    </source>
</evidence>
<proteinExistence type="inferred from homology"/>
<dbReference type="Gene3D" id="1.50.40.10">
    <property type="entry name" value="Mitochondrial carrier domain"/>
    <property type="match status" value="1"/>
</dbReference>
<evidence type="ECO:0000256" key="5">
    <source>
        <dbReference type="ARBA" id="ARBA00022737"/>
    </source>
</evidence>
<feature type="transmembrane region" description="Helical" evidence="10">
    <location>
        <begin position="12"/>
        <end position="35"/>
    </location>
</feature>
<organism evidence="11 12">
    <name type="scientific">Pseudocohnilembus persalinus</name>
    <name type="common">Ciliate</name>
    <dbReference type="NCBI Taxonomy" id="266149"/>
    <lineage>
        <taxon>Eukaryota</taxon>
        <taxon>Sar</taxon>
        <taxon>Alveolata</taxon>
        <taxon>Ciliophora</taxon>
        <taxon>Intramacronucleata</taxon>
        <taxon>Oligohymenophorea</taxon>
        <taxon>Scuticociliatia</taxon>
        <taxon>Philasterida</taxon>
        <taxon>Pseudocohnilembidae</taxon>
        <taxon>Pseudocohnilembus</taxon>
    </lineage>
</organism>
<evidence type="ECO:0000313" key="11">
    <source>
        <dbReference type="EMBL" id="KRX01139.1"/>
    </source>
</evidence>
<dbReference type="GO" id="GO:0055085">
    <property type="term" value="P:transmembrane transport"/>
    <property type="evidence" value="ECO:0007669"/>
    <property type="project" value="InterPro"/>
</dbReference>
<dbReference type="Proteomes" id="UP000054937">
    <property type="component" value="Unassembled WGS sequence"/>
</dbReference>
<evidence type="ECO:0000256" key="8">
    <source>
        <dbReference type="PROSITE-ProRule" id="PRU00282"/>
    </source>
</evidence>